<dbReference type="Pfam" id="PF07534">
    <property type="entry name" value="TLD"/>
    <property type="match status" value="1"/>
</dbReference>
<proteinExistence type="predicted"/>
<evidence type="ECO:0000313" key="3">
    <source>
        <dbReference type="Proteomes" id="UP001558652"/>
    </source>
</evidence>
<dbReference type="SMART" id="SM00584">
    <property type="entry name" value="TLDc"/>
    <property type="match status" value="1"/>
</dbReference>
<accession>A0ABD0YRS3</accession>
<gene>
    <name evidence="2" type="ORF">AAG570_012945</name>
</gene>
<keyword evidence="3" id="KW-1185">Reference proteome</keyword>
<evidence type="ECO:0000259" key="1">
    <source>
        <dbReference type="PROSITE" id="PS51886"/>
    </source>
</evidence>
<dbReference type="AlphaFoldDB" id="A0ABD0YRS3"/>
<evidence type="ECO:0000313" key="2">
    <source>
        <dbReference type="EMBL" id="KAL1130002.1"/>
    </source>
</evidence>
<reference evidence="2 3" key="1">
    <citation type="submission" date="2024-07" db="EMBL/GenBank/DDBJ databases">
        <title>Chromosome-level genome assembly of the water stick insect Ranatra chinensis (Heteroptera: Nepidae).</title>
        <authorList>
            <person name="Liu X."/>
        </authorList>
    </citation>
    <scope>NUCLEOTIDE SEQUENCE [LARGE SCALE GENOMIC DNA]</scope>
    <source>
        <strain evidence="2">Cailab_2021Rc</strain>
        <tissue evidence="2">Muscle</tissue>
    </source>
</reference>
<name>A0ABD0YRS3_9HEMI</name>
<protein>
    <recommendedName>
        <fullName evidence="1">TLDc domain-containing protein</fullName>
    </recommendedName>
</protein>
<dbReference type="EMBL" id="JBFDAA010000008">
    <property type="protein sequence ID" value="KAL1130002.1"/>
    <property type="molecule type" value="Genomic_DNA"/>
</dbReference>
<dbReference type="InterPro" id="IPR006571">
    <property type="entry name" value="TLDc_dom"/>
</dbReference>
<dbReference type="PROSITE" id="PS51886">
    <property type="entry name" value="TLDC"/>
    <property type="match status" value="1"/>
</dbReference>
<sequence>MLQSGDIDGEAKVLTVSNFVQQTERILGAITERQIIQLYVSMYGSNNVITADELQELLSTVYTIAMDHYPGGPQSCQKLQSTFRAVIDSAFHNKSSVPHGYMTNWLEEHCPRLVPLLHRYVVHMLSTAYRKISEQTQDGNASGIELSTPVLDQVCENCESASSKPLLPVSQVWLLATSLPQLYTKPSQRSSPLCTNMTVTTKLCVAKLFDFSCPSHWTLLYNSNNHGLGANRFIYHISNYRGPTLTFLRGDQGVEFCLGTTDEWKESHHYWGSPDSIVIQLLPKYHVVARGNKVLYMNLSIRGYPFGIRAGSDPRKPVLEVDPAFSVLTYCGIPYQLESVEVWGCGNPQSREVQLEIRKWEGKEVEKARKVKLTANDWNDHPDRYLLELAGRTSYSSS</sequence>
<dbReference type="Proteomes" id="UP001558652">
    <property type="component" value="Unassembled WGS sequence"/>
</dbReference>
<organism evidence="2 3">
    <name type="scientific">Ranatra chinensis</name>
    <dbReference type="NCBI Taxonomy" id="642074"/>
    <lineage>
        <taxon>Eukaryota</taxon>
        <taxon>Metazoa</taxon>
        <taxon>Ecdysozoa</taxon>
        <taxon>Arthropoda</taxon>
        <taxon>Hexapoda</taxon>
        <taxon>Insecta</taxon>
        <taxon>Pterygota</taxon>
        <taxon>Neoptera</taxon>
        <taxon>Paraneoptera</taxon>
        <taxon>Hemiptera</taxon>
        <taxon>Heteroptera</taxon>
        <taxon>Panheteroptera</taxon>
        <taxon>Nepomorpha</taxon>
        <taxon>Nepidae</taxon>
        <taxon>Ranatrinae</taxon>
        <taxon>Ranatra</taxon>
    </lineage>
</organism>
<feature type="domain" description="TLDc" evidence="1">
    <location>
        <begin position="191"/>
        <end position="346"/>
    </location>
</feature>
<comment type="caution">
    <text evidence="2">The sequence shown here is derived from an EMBL/GenBank/DDBJ whole genome shotgun (WGS) entry which is preliminary data.</text>
</comment>